<dbReference type="SUPFAM" id="SSF82199">
    <property type="entry name" value="SET domain"/>
    <property type="match status" value="2"/>
</dbReference>
<accession>A0A836C0I4</accession>
<organism evidence="2 3">
    <name type="scientific">Edaphochlamys debaryana</name>
    <dbReference type="NCBI Taxonomy" id="47281"/>
    <lineage>
        <taxon>Eukaryota</taxon>
        <taxon>Viridiplantae</taxon>
        <taxon>Chlorophyta</taxon>
        <taxon>core chlorophytes</taxon>
        <taxon>Chlorophyceae</taxon>
        <taxon>CS clade</taxon>
        <taxon>Chlamydomonadales</taxon>
        <taxon>Chlamydomonadales incertae sedis</taxon>
        <taxon>Edaphochlamys</taxon>
    </lineage>
</organism>
<evidence type="ECO:0000313" key="3">
    <source>
        <dbReference type="Proteomes" id="UP000612055"/>
    </source>
</evidence>
<dbReference type="AlphaFoldDB" id="A0A836C0I4"/>
<dbReference type="PANTHER" id="PTHR13271">
    <property type="entry name" value="UNCHARACTERIZED PUTATIVE METHYLTRANSFERASE"/>
    <property type="match status" value="1"/>
</dbReference>
<dbReference type="EMBL" id="JAEHOE010000027">
    <property type="protein sequence ID" value="KAG2494937.1"/>
    <property type="molecule type" value="Genomic_DNA"/>
</dbReference>
<dbReference type="OrthoDB" id="5945798at2759"/>
<dbReference type="InterPro" id="IPR046341">
    <property type="entry name" value="SET_dom_sf"/>
</dbReference>
<dbReference type="PANTHER" id="PTHR13271:SF154">
    <property type="entry name" value="GRIP DOMAIN-CONTAINING PROTEIN"/>
    <property type="match status" value="1"/>
</dbReference>
<evidence type="ECO:0000313" key="2">
    <source>
        <dbReference type="EMBL" id="KAG2494937.1"/>
    </source>
</evidence>
<feature type="region of interest" description="Disordered" evidence="1">
    <location>
        <begin position="139"/>
        <end position="182"/>
    </location>
</feature>
<proteinExistence type="predicted"/>
<gene>
    <name evidence="2" type="ORF">HYH03_006872</name>
</gene>
<protein>
    <recommendedName>
        <fullName evidence="4">SET domain-containing protein</fullName>
    </recommendedName>
</protein>
<evidence type="ECO:0008006" key="4">
    <source>
        <dbReference type="Google" id="ProtNLM"/>
    </source>
</evidence>
<evidence type="ECO:0000256" key="1">
    <source>
        <dbReference type="SAM" id="MobiDB-lite"/>
    </source>
</evidence>
<dbReference type="Gene3D" id="3.90.1410.10">
    <property type="entry name" value="set domain protein methyltransferase, domain 1"/>
    <property type="match status" value="1"/>
</dbReference>
<dbReference type="Proteomes" id="UP000612055">
    <property type="component" value="Unassembled WGS sequence"/>
</dbReference>
<dbReference type="InterPro" id="IPR050600">
    <property type="entry name" value="SETD3_SETD6_MTase"/>
</dbReference>
<name>A0A836C0I4_9CHLO</name>
<dbReference type="GO" id="GO:0016279">
    <property type="term" value="F:protein-lysine N-methyltransferase activity"/>
    <property type="evidence" value="ECO:0007669"/>
    <property type="project" value="TreeGrafter"/>
</dbReference>
<reference evidence="2" key="1">
    <citation type="journal article" date="2020" name="bioRxiv">
        <title>Comparative genomics of Chlamydomonas.</title>
        <authorList>
            <person name="Craig R.J."/>
            <person name="Hasan A.R."/>
            <person name="Ness R.W."/>
            <person name="Keightley P.D."/>
        </authorList>
    </citation>
    <scope>NUCLEOTIDE SEQUENCE</scope>
    <source>
        <strain evidence="2">CCAP 11/70</strain>
    </source>
</reference>
<comment type="caution">
    <text evidence="2">The sequence shown here is derived from an EMBL/GenBank/DDBJ whole genome shotgun (WGS) entry which is preliminary data.</text>
</comment>
<sequence>MPQANWPRLRGGAARSGDPLPWDILQALALIDGLAGDGGEFWQAYADALLPAPEALCLPMCWEAPRLVQLQHADIAAAANRQQERLKGLLPELMEPLAPDVPSWLQWAFACVRSRAFRAGPDAFAFVPFLDLANHADAPSDTAAPATPASSSAASSPSPAASTSGRPAAQPPSSAAAGAASTLGKPTANADFRLSLPPGVSANQSVSASVSDAGGSGAAGDAGAGAVGEWYELVALRDMEPGEEVTICYSGPEGYTNQRFMAQYGFVPRGGNPADRVKLELGPELQAAPLCLARLQDLMGDTLFLGAMRGDSPYVYAALKSLPLADGPEPGPGRAAVSAGVATAAALLRQVDAQVAEGTTSLEADLEALDGSGGAALREADPRAAAALAYRIERKRLLETTQALLRAYTKGARKP</sequence>
<feature type="compositionally biased region" description="Low complexity" evidence="1">
    <location>
        <begin position="139"/>
        <end position="181"/>
    </location>
</feature>
<keyword evidence="3" id="KW-1185">Reference proteome</keyword>
<dbReference type="CDD" id="cd10527">
    <property type="entry name" value="SET_LSMT"/>
    <property type="match status" value="1"/>
</dbReference>